<reference evidence="2" key="2">
    <citation type="submission" date="2017-02" db="EMBL/GenBank/DDBJ databases">
        <title>Sunflower complete genome.</title>
        <authorList>
            <person name="Langlade N."/>
            <person name="Munos S."/>
        </authorList>
    </citation>
    <scope>NUCLEOTIDE SEQUENCE [LARGE SCALE GENOMIC DNA]</scope>
    <source>
        <tissue evidence="2">Leaves</tissue>
    </source>
</reference>
<evidence type="ECO:0000313" key="1">
    <source>
        <dbReference type="EMBL" id="KAF5811675.1"/>
    </source>
</evidence>
<accession>A0A251T6E1</accession>
<keyword evidence="3" id="KW-1185">Reference proteome</keyword>
<proteinExistence type="predicted"/>
<dbReference type="Gramene" id="mRNA:HanXRQr2_Chr04g0184141">
    <property type="protein sequence ID" value="CDS:HanXRQr2_Chr04g0184141.1"/>
    <property type="gene ID" value="HanXRQr2_Chr04g0184141"/>
</dbReference>
<dbReference type="AlphaFoldDB" id="A0A251T6E1"/>
<reference evidence="1" key="3">
    <citation type="submission" date="2020-06" db="EMBL/GenBank/DDBJ databases">
        <title>Helianthus annuus Genome sequencing and assembly Release 2.</title>
        <authorList>
            <person name="Gouzy J."/>
            <person name="Langlade N."/>
            <person name="Munos S."/>
        </authorList>
    </citation>
    <scope>NUCLEOTIDE SEQUENCE</scope>
    <source>
        <tissue evidence="1">Leaves</tissue>
    </source>
</reference>
<dbReference type="Proteomes" id="UP000215914">
    <property type="component" value="Chromosome 11"/>
</dbReference>
<sequence>MPPYEHSSHTHPTTFNYCTLITRNNLSISILMNEFYLLTRITRSNTFDHII</sequence>
<organism evidence="2 3">
    <name type="scientific">Helianthus annuus</name>
    <name type="common">Common sunflower</name>
    <dbReference type="NCBI Taxonomy" id="4232"/>
    <lineage>
        <taxon>Eukaryota</taxon>
        <taxon>Viridiplantae</taxon>
        <taxon>Streptophyta</taxon>
        <taxon>Embryophyta</taxon>
        <taxon>Tracheophyta</taxon>
        <taxon>Spermatophyta</taxon>
        <taxon>Magnoliopsida</taxon>
        <taxon>eudicotyledons</taxon>
        <taxon>Gunneridae</taxon>
        <taxon>Pentapetalae</taxon>
        <taxon>asterids</taxon>
        <taxon>campanulids</taxon>
        <taxon>Asterales</taxon>
        <taxon>Asteraceae</taxon>
        <taxon>Asteroideae</taxon>
        <taxon>Heliantheae alliance</taxon>
        <taxon>Heliantheae</taxon>
        <taxon>Helianthus</taxon>
    </lineage>
</organism>
<dbReference type="EMBL" id="CM007900">
    <property type="protein sequence ID" value="OTG06675.1"/>
    <property type="molecule type" value="Genomic_DNA"/>
</dbReference>
<protein>
    <submittedName>
        <fullName evidence="2">Uncharacterized protein</fullName>
    </submittedName>
</protein>
<name>A0A251T6E1_HELAN</name>
<dbReference type="EMBL" id="MNCJ02000319">
    <property type="protein sequence ID" value="KAF5811675.1"/>
    <property type="molecule type" value="Genomic_DNA"/>
</dbReference>
<evidence type="ECO:0000313" key="2">
    <source>
        <dbReference type="EMBL" id="OTG06675.1"/>
    </source>
</evidence>
<reference evidence="1 3" key="1">
    <citation type="journal article" date="2017" name="Nature">
        <title>The sunflower genome provides insights into oil metabolism, flowering and Asterid evolution.</title>
        <authorList>
            <person name="Badouin H."/>
            <person name="Gouzy J."/>
            <person name="Grassa C.J."/>
            <person name="Murat F."/>
            <person name="Staton S.E."/>
            <person name="Cottret L."/>
            <person name="Lelandais-Briere C."/>
            <person name="Owens G.L."/>
            <person name="Carrere S."/>
            <person name="Mayjonade B."/>
            <person name="Legrand L."/>
            <person name="Gill N."/>
            <person name="Kane N.C."/>
            <person name="Bowers J.E."/>
            <person name="Hubner S."/>
            <person name="Bellec A."/>
            <person name="Berard A."/>
            <person name="Berges H."/>
            <person name="Blanchet N."/>
            <person name="Boniface M.C."/>
            <person name="Brunel D."/>
            <person name="Catrice O."/>
            <person name="Chaidir N."/>
            <person name="Claudel C."/>
            <person name="Donnadieu C."/>
            <person name="Faraut T."/>
            <person name="Fievet G."/>
            <person name="Helmstetter N."/>
            <person name="King M."/>
            <person name="Knapp S.J."/>
            <person name="Lai Z."/>
            <person name="Le Paslier M.C."/>
            <person name="Lippi Y."/>
            <person name="Lorenzon L."/>
            <person name="Mandel J.R."/>
            <person name="Marage G."/>
            <person name="Marchand G."/>
            <person name="Marquand E."/>
            <person name="Bret-Mestries E."/>
            <person name="Morien E."/>
            <person name="Nambeesan S."/>
            <person name="Nguyen T."/>
            <person name="Pegot-Espagnet P."/>
            <person name="Pouilly N."/>
            <person name="Raftis F."/>
            <person name="Sallet E."/>
            <person name="Schiex T."/>
            <person name="Thomas J."/>
            <person name="Vandecasteele C."/>
            <person name="Vares D."/>
            <person name="Vear F."/>
            <person name="Vautrin S."/>
            <person name="Crespi M."/>
            <person name="Mangin B."/>
            <person name="Burke J.M."/>
            <person name="Salse J."/>
            <person name="Munos S."/>
            <person name="Vincourt P."/>
            <person name="Rieseberg L.H."/>
            <person name="Langlade N.B."/>
        </authorList>
    </citation>
    <scope>NUCLEOTIDE SEQUENCE [LARGE SCALE GENOMIC DNA]</scope>
    <source>
        <strain evidence="3">cv. SF193</strain>
        <tissue evidence="1">Leaves</tissue>
    </source>
</reference>
<gene>
    <name evidence="2" type="ORF">HannXRQ_Chr11g0321901</name>
    <name evidence="1" type="ORF">HanXRQr2_Chr04g0184141</name>
</gene>
<evidence type="ECO:0000313" key="3">
    <source>
        <dbReference type="Proteomes" id="UP000215914"/>
    </source>
</evidence>
<dbReference type="InParanoid" id="A0A251T6E1"/>